<dbReference type="Proteomes" id="UP000001064">
    <property type="component" value="Unassembled WGS sequence"/>
</dbReference>
<dbReference type="PANTHER" id="PTHR33099">
    <property type="entry name" value="FE2OG DIOXYGENASE DOMAIN-CONTAINING PROTEIN"/>
    <property type="match status" value="1"/>
</dbReference>
<sequence>MQDKNGKEFLKVFLLKASQDLVGGDLFIMDFKGDYKVIKTDIGNDKLKIVCFLTKDTVFEFKDITKGSLNLHNGYFANILIKIDDIGHLDSRDVDNINLDGNSKIKEMTLFEIKDKDDQIVDDIIDSSFKKVVLISKKFEYFKDLLENEDIEKKEFKQLNDSSYYHQCMIETPINIKINNMYLSIPCLKEQLYEICSSFGKNIYNNVWEIDKNLIKIGNDGGLYLEREQSLINKVKEGLGIYKDENIKIKLKRMLICKNEGYLPYCDIEKQNSKYFGKLFVSVPSSSIGGEFIITNPNNGKNNRINLSNNWGSIFNCVAFYSDCLFTSDPISSGNRVYLEYDMAKSTKRSLSSKTLEQIKSNYENKSEKISEQLDFIFNDKNVPKLVYLLKNKYLMDENLAPQLEGSDFNVVKKIEKVSKINPDLGYCFSNYCLKIESTGSFEIENDEESFKEEECNILENFIHTHRDINYNPINLNQTSISPDFCELLPSQPFQSYNYISSNPDFKKNKLSLTYELPSLVIYKKSLLQKNNNNILSIENDILAENGNSYNTEPPHKKSKST</sequence>
<accession>F0ZRH4</accession>
<proteinExistence type="predicted"/>
<reference evidence="2" key="1">
    <citation type="journal article" date="2011" name="Genome Biol.">
        <title>Comparative genomics of the social amoebae Dictyostelium discoideum and Dictyostelium purpureum.</title>
        <authorList>
            <consortium name="US DOE Joint Genome Institute (JGI-PGF)"/>
            <person name="Sucgang R."/>
            <person name="Kuo A."/>
            <person name="Tian X."/>
            <person name="Salerno W."/>
            <person name="Parikh A."/>
            <person name="Feasley C.L."/>
            <person name="Dalin E."/>
            <person name="Tu H."/>
            <person name="Huang E."/>
            <person name="Barry K."/>
            <person name="Lindquist E."/>
            <person name="Shapiro H."/>
            <person name="Bruce D."/>
            <person name="Schmutz J."/>
            <person name="Salamov A."/>
            <person name="Fey P."/>
            <person name="Gaudet P."/>
            <person name="Anjard C."/>
            <person name="Babu M.M."/>
            <person name="Basu S."/>
            <person name="Bushmanova Y."/>
            <person name="van der Wel H."/>
            <person name="Katoh-Kurasawa M."/>
            <person name="Dinh C."/>
            <person name="Coutinho P.M."/>
            <person name="Saito T."/>
            <person name="Elias M."/>
            <person name="Schaap P."/>
            <person name="Kay R.R."/>
            <person name="Henrissat B."/>
            <person name="Eichinger L."/>
            <person name="Rivero F."/>
            <person name="Putnam N.H."/>
            <person name="West C.M."/>
            <person name="Loomis W.F."/>
            <person name="Chisholm R.L."/>
            <person name="Shaulsky G."/>
            <person name="Strassmann J.E."/>
            <person name="Queller D.C."/>
            <person name="Kuspa A."/>
            <person name="Grigoriev I.V."/>
        </authorList>
    </citation>
    <scope>NUCLEOTIDE SEQUENCE [LARGE SCALE GENOMIC DNA]</scope>
    <source>
        <strain evidence="2">QSDP1</strain>
    </source>
</reference>
<dbReference type="OMA" id="CVESQIN"/>
<gene>
    <name evidence="1" type="ORF">DICPUDRAFT_154497</name>
</gene>
<dbReference type="AlphaFoldDB" id="F0ZRH4"/>
<dbReference type="eggNOG" id="ENOG502RD6R">
    <property type="taxonomic scope" value="Eukaryota"/>
</dbReference>
<evidence type="ECO:0000313" key="1">
    <source>
        <dbReference type="EMBL" id="EGC33442.1"/>
    </source>
</evidence>
<organism evidence="1 2">
    <name type="scientific">Dictyostelium purpureum</name>
    <name type="common">Slime mold</name>
    <dbReference type="NCBI Taxonomy" id="5786"/>
    <lineage>
        <taxon>Eukaryota</taxon>
        <taxon>Amoebozoa</taxon>
        <taxon>Evosea</taxon>
        <taxon>Eumycetozoa</taxon>
        <taxon>Dictyostelia</taxon>
        <taxon>Dictyosteliales</taxon>
        <taxon>Dictyosteliaceae</taxon>
        <taxon>Dictyostelium</taxon>
    </lineage>
</organism>
<dbReference type="PANTHER" id="PTHR33099:SF7">
    <property type="entry name" value="MYND-TYPE DOMAIN-CONTAINING PROTEIN"/>
    <property type="match status" value="1"/>
</dbReference>
<dbReference type="OrthoDB" id="124582at2759"/>
<dbReference type="VEuPathDB" id="AmoebaDB:DICPUDRAFT_154497"/>
<dbReference type="KEGG" id="dpp:DICPUDRAFT_154497"/>
<keyword evidence="2" id="KW-1185">Reference proteome</keyword>
<dbReference type="RefSeq" id="XP_003290013.1">
    <property type="nucleotide sequence ID" value="XM_003289965.1"/>
</dbReference>
<protein>
    <submittedName>
        <fullName evidence="1">Uncharacterized protein</fullName>
    </submittedName>
</protein>
<dbReference type="GeneID" id="10504382"/>
<name>F0ZRH4_DICPU</name>
<dbReference type="InParanoid" id="F0ZRH4"/>
<dbReference type="EMBL" id="GL871141">
    <property type="protein sequence ID" value="EGC33442.1"/>
    <property type="molecule type" value="Genomic_DNA"/>
</dbReference>
<evidence type="ECO:0000313" key="2">
    <source>
        <dbReference type="Proteomes" id="UP000001064"/>
    </source>
</evidence>